<dbReference type="Proteomes" id="UP000291072">
    <property type="component" value="Unassembled WGS sequence"/>
</dbReference>
<evidence type="ECO:0000259" key="3">
    <source>
        <dbReference type="Pfam" id="PF00389"/>
    </source>
</evidence>
<dbReference type="InterPro" id="IPR006139">
    <property type="entry name" value="D-isomer_2_OHA_DH_cat_dom"/>
</dbReference>
<dbReference type="Gene3D" id="3.40.50.720">
    <property type="entry name" value="NAD(P)-binding Rossmann-like Domain"/>
    <property type="match status" value="2"/>
</dbReference>
<dbReference type="AlphaFoldDB" id="A0A4R0XLV7"/>
<organism evidence="5 6">
    <name type="scientific">Mycoplasma todarodis</name>
    <dbReference type="NCBI Taxonomy" id="1937191"/>
    <lineage>
        <taxon>Bacteria</taxon>
        <taxon>Bacillati</taxon>
        <taxon>Mycoplasmatota</taxon>
        <taxon>Mollicutes</taxon>
        <taxon>Mycoplasmataceae</taxon>
        <taxon>Mycoplasma</taxon>
    </lineage>
</organism>
<dbReference type="PANTHER" id="PTHR43026:SF1">
    <property type="entry name" value="2-HYDROXYACID DEHYDROGENASE HOMOLOG 1-RELATED"/>
    <property type="match status" value="1"/>
</dbReference>
<dbReference type="PANTHER" id="PTHR43026">
    <property type="entry name" value="2-HYDROXYACID DEHYDROGENASE HOMOLOG 1-RELATED"/>
    <property type="match status" value="1"/>
</dbReference>
<dbReference type="InterPro" id="IPR007698">
    <property type="entry name" value="AlaDH/PNT_NAD(H)-bd"/>
</dbReference>
<feature type="non-terminal residue" evidence="5">
    <location>
        <position position="190"/>
    </location>
</feature>
<keyword evidence="6" id="KW-1185">Reference proteome</keyword>
<dbReference type="Pfam" id="PF01262">
    <property type="entry name" value="AlaDh_PNT_C"/>
    <property type="match status" value="1"/>
</dbReference>
<comment type="caution">
    <text evidence="5">The sequence shown here is derived from an EMBL/GenBank/DDBJ whole genome shotgun (WGS) entry which is preliminary data.</text>
</comment>
<evidence type="ECO:0000256" key="2">
    <source>
        <dbReference type="ARBA" id="ARBA00023027"/>
    </source>
</evidence>
<dbReference type="SUPFAM" id="SSF51735">
    <property type="entry name" value="NAD(P)-binding Rossmann-fold domains"/>
    <property type="match status" value="1"/>
</dbReference>
<sequence>MKIAFFDTKKYDETTFAEANKNGHEFNFITEGLSMETVEKAKGSEAICAFVNCDGSKEILTKLADLGIKYWFQRSAGYNRIDLKAAEELGIQVFRVPAYSPEAVCEFAMTLLMSINRNIHIAYKRTTSNNFALNGLEGKVINNSTVGVIGAGRIGQGFIKIAKGLGANVIVFDEYAEKNFPDTAKNLGFT</sequence>
<dbReference type="SUPFAM" id="SSF52283">
    <property type="entry name" value="Formate/glycerate dehydrogenase catalytic domain-like"/>
    <property type="match status" value="1"/>
</dbReference>
<protein>
    <submittedName>
        <fullName evidence="5">2-hydroxyacid dehydrogenase</fullName>
    </submittedName>
</protein>
<evidence type="ECO:0000256" key="1">
    <source>
        <dbReference type="ARBA" id="ARBA00005854"/>
    </source>
</evidence>
<dbReference type="GO" id="GO:0051287">
    <property type="term" value="F:NAD binding"/>
    <property type="evidence" value="ECO:0007669"/>
    <property type="project" value="InterPro"/>
</dbReference>
<reference evidence="5 6" key="1">
    <citation type="submission" date="2018-02" db="EMBL/GenBank/DDBJ databases">
        <title>Mycoplasma marinum and Mycoplasma todarodis sp. nov., moderately halophilic and psychrotolerant mycoplasmas isolated from cephalopods.</title>
        <authorList>
            <person name="Viver T."/>
        </authorList>
    </citation>
    <scope>NUCLEOTIDE SEQUENCE [LARGE SCALE GENOMIC DNA]</scope>
    <source>
        <strain evidence="5 6">5H</strain>
    </source>
</reference>
<evidence type="ECO:0000313" key="5">
    <source>
        <dbReference type="EMBL" id="TCG10412.1"/>
    </source>
</evidence>
<dbReference type="InterPro" id="IPR058205">
    <property type="entry name" value="D-LDH-like"/>
</dbReference>
<evidence type="ECO:0000313" key="6">
    <source>
        <dbReference type="Proteomes" id="UP000291072"/>
    </source>
</evidence>
<dbReference type="PROSITE" id="PS00065">
    <property type="entry name" value="D_2_HYDROXYACID_DH_1"/>
    <property type="match status" value="1"/>
</dbReference>
<feature type="domain" description="D-isomer specific 2-hydroxyacid dehydrogenase catalytic" evidence="3">
    <location>
        <begin position="4"/>
        <end position="128"/>
    </location>
</feature>
<proteinExistence type="inferred from homology"/>
<dbReference type="Pfam" id="PF00389">
    <property type="entry name" value="2-Hacid_dh"/>
    <property type="match status" value="1"/>
</dbReference>
<keyword evidence="2" id="KW-0520">NAD</keyword>
<dbReference type="GO" id="GO:0016616">
    <property type="term" value="F:oxidoreductase activity, acting on the CH-OH group of donors, NAD or NADP as acceptor"/>
    <property type="evidence" value="ECO:0007669"/>
    <property type="project" value="InterPro"/>
</dbReference>
<accession>A0A4R0XLV7</accession>
<gene>
    <name evidence="5" type="ORF">C4B25_04285</name>
</gene>
<evidence type="ECO:0000259" key="4">
    <source>
        <dbReference type="Pfam" id="PF01262"/>
    </source>
</evidence>
<dbReference type="EMBL" id="PSZP01000047">
    <property type="protein sequence ID" value="TCG10412.1"/>
    <property type="molecule type" value="Genomic_DNA"/>
</dbReference>
<dbReference type="InterPro" id="IPR036291">
    <property type="entry name" value="NAD(P)-bd_dom_sf"/>
</dbReference>
<name>A0A4R0XLV7_9MOLU</name>
<dbReference type="RefSeq" id="WP_272482648.1">
    <property type="nucleotide sequence ID" value="NZ_PSZP01000047.1"/>
</dbReference>
<dbReference type="InterPro" id="IPR029752">
    <property type="entry name" value="D-isomer_DH_CS1"/>
</dbReference>
<comment type="similarity">
    <text evidence="1">Belongs to the D-isomer specific 2-hydroxyacid dehydrogenase family.</text>
</comment>
<feature type="domain" description="Alanine dehydrogenase/pyridine nucleotide transhydrogenase NAD(H)-binding" evidence="4">
    <location>
        <begin position="131"/>
        <end position="176"/>
    </location>
</feature>